<dbReference type="EMBL" id="VLKW01000011">
    <property type="protein sequence ID" value="TWI43740.1"/>
    <property type="molecule type" value="Genomic_DNA"/>
</dbReference>
<evidence type="ECO:0000313" key="2">
    <source>
        <dbReference type="EMBL" id="TWI43740.1"/>
    </source>
</evidence>
<proteinExistence type="predicted"/>
<keyword evidence="1" id="KW-1133">Transmembrane helix</keyword>
<name>A0A562PHM8_9BURK</name>
<sequence length="110" mass="12019">MIVWRGYGILVIVMAVVGILVGGYAAESIWGTPLPTDHKAASVLIGLLLAAAMVFGLHMALERNASGRTYIDKATGQEVEVKPKHDLFFIPVKFWPYLLAAIGLFAFFKQ</sequence>
<dbReference type="AlphaFoldDB" id="A0A562PHM8"/>
<protein>
    <submittedName>
        <fullName evidence="2">Uncharacterized protein</fullName>
    </submittedName>
</protein>
<comment type="caution">
    <text evidence="2">The sequence shown here is derived from an EMBL/GenBank/DDBJ whole genome shotgun (WGS) entry which is preliminary data.</text>
</comment>
<dbReference type="Proteomes" id="UP000315112">
    <property type="component" value="Unassembled WGS sequence"/>
</dbReference>
<evidence type="ECO:0000313" key="3">
    <source>
        <dbReference type="Proteomes" id="UP000315112"/>
    </source>
</evidence>
<keyword evidence="1" id="KW-0472">Membrane</keyword>
<feature type="transmembrane region" description="Helical" evidence="1">
    <location>
        <begin position="7"/>
        <end position="26"/>
    </location>
</feature>
<reference evidence="2 3" key="1">
    <citation type="journal article" date="2015" name="Stand. Genomic Sci.">
        <title>Genomic Encyclopedia of Bacterial and Archaeal Type Strains, Phase III: the genomes of soil and plant-associated and newly described type strains.</title>
        <authorList>
            <person name="Whitman W.B."/>
            <person name="Woyke T."/>
            <person name="Klenk H.P."/>
            <person name="Zhou Y."/>
            <person name="Lilburn T.G."/>
            <person name="Beck B.J."/>
            <person name="De Vos P."/>
            <person name="Vandamme P."/>
            <person name="Eisen J.A."/>
            <person name="Garrity G."/>
            <person name="Hugenholtz P."/>
            <person name="Kyrpides N.C."/>
        </authorList>
    </citation>
    <scope>NUCLEOTIDE SEQUENCE [LARGE SCALE GENOMIC DNA]</scope>
    <source>
        <strain evidence="2 3">CGMCC 1.10685</strain>
    </source>
</reference>
<feature type="transmembrane region" description="Helical" evidence="1">
    <location>
        <begin position="41"/>
        <end position="61"/>
    </location>
</feature>
<organism evidence="2 3">
    <name type="scientific">Pseudoduganella flava</name>
    <dbReference type="NCBI Taxonomy" id="871742"/>
    <lineage>
        <taxon>Bacteria</taxon>
        <taxon>Pseudomonadati</taxon>
        <taxon>Pseudomonadota</taxon>
        <taxon>Betaproteobacteria</taxon>
        <taxon>Burkholderiales</taxon>
        <taxon>Oxalobacteraceae</taxon>
        <taxon>Telluria group</taxon>
        <taxon>Pseudoduganella</taxon>
    </lineage>
</organism>
<keyword evidence="1" id="KW-0812">Transmembrane</keyword>
<gene>
    <name evidence="2" type="ORF">IP92_04793</name>
</gene>
<accession>A0A562PHM8</accession>
<feature type="transmembrane region" description="Helical" evidence="1">
    <location>
        <begin position="87"/>
        <end position="108"/>
    </location>
</feature>
<evidence type="ECO:0000256" key="1">
    <source>
        <dbReference type="SAM" id="Phobius"/>
    </source>
</evidence>